<accession>A0AAD7FHD7</accession>
<dbReference type="InterPro" id="IPR036537">
    <property type="entry name" value="Adaptor_Cbl_N_dom_sf"/>
</dbReference>
<proteinExistence type="predicted"/>
<keyword evidence="2" id="KW-1185">Reference proteome</keyword>
<dbReference type="CDD" id="cd21037">
    <property type="entry name" value="MLKL_NTD"/>
    <property type="match status" value="1"/>
</dbReference>
<comment type="caution">
    <text evidence="1">The sequence shown here is derived from an EMBL/GenBank/DDBJ whole genome shotgun (WGS) entry which is preliminary data.</text>
</comment>
<dbReference type="InterPro" id="IPR059179">
    <property type="entry name" value="MLKL-like_MCAfunc"/>
</dbReference>
<evidence type="ECO:0000313" key="2">
    <source>
        <dbReference type="Proteomes" id="UP001221142"/>
    </source>
</evidence>
<dbReference type="EMBL" id="JARKIF010000017">
    <property type="protein sequence ID" value="KAJ7620301.1"/>
    <property type="molecule type" value="Genomic_DNA"/>
</dbReference>
<name>A0AAD7FHD7_9AGAR</name>
<reference evidence="1" key="1">
    <citation type="submission" date="2023-03" db="EMBL/GenBank/DDBJ databases">
        <title>Massive genome expansion in bonnet fungi (Mycena s.s.) driven by repeated elements and novel gene families across ecological guilds.</title>
        <authorList>
            <consortium name="Lawrence Berkeley National Laboratory"/>
            <person name="Harder C.B."/>
            <person name="Miyauchi S."/>
            <person name="Viragh M."/>
            <person name="Kuo A."/>
            <person name="Thoen E."/>
            <person name="Andreopoulos B."/>
            <person name="Lu D."/>
            <person name="Skrede I."/>
            <person name="Drula E."/>
            <person name="Henrissat B."/>
            <person name="Morin E."/>
            <person name="Kohler A."/>
            <person name="Barry K."/>
            <person name="LaButti K."/>
            <person name="Morin E."/>
            <person name="Salamov A."/>
            <person name="Lipzen A."/>
            <person name="Mereny Z."/>
            <person name="Hegedus B."/>
            <person name="Baldrian P."/>
            <person name="Stursova M."/>
            <person name="Weitz H."/>
            <person name="Taylor A."/>
            <person name="Grigoriev I.V."/>
            <person name="Nagy L.G."/>
            <person name="Martin F."/>
            <person name="Kauserud H."/>
        </authorList>
    </citation>
    <scope>NUCLEOTIDE SEQUENCE</scope>
    <source>
        <strain evidence="1">9284</strain>
    </source>
</reference>
<sequence length="244" mass="27050">MRFPFRLRAKRKSSQSSSVPRVVVSASCTAQDVAKTSLNALKESADAYPPLKSAVGGVLALWDIAERAKNAKSDARDIALHTERILEVIADAVPDPTMIPPPMLKSIEHFTALLDDIGSRIEPITGGSVASRLVRLNRNESILREIRTQLDEQYRDFSVACGLRMEVQQTHLYVRHEEARLDIERTRLDIAQTRLDIEQTQVDLATVSACTVSHVPSNVPTIPTRGLQSSVLHYSRLTVFLACP</sequence>
<dbReference type="GO" id="GO:0007166">
    <property type="term" value="P:cell surface receptor signaling pathway"/>
    <property type="evidence" value="ECO:0007669"/>
    <property type="project" value="InterPro"/>
</dbReference>
<dbReference type="Proteomes" id="UP001221142">
    <property type="component" value="Unassembled WGS sequence"/>
</dbReference>
<organism evidence="1 2">
    <name type="scientific">Roridomyces roridus</name>
    <dbReference type="NCBI Taxonomy" id="1738132"/>
    <lineage>
        <taxon>Eukaryota</taxon>
        <taxon>Fungi</taxon>
        <taxon>Dikarya</taxon>
        <taxon>Basidiomycota</taxon>
        <taxon>Agaricomycotina</taxon>
        <taxon>Agaricomycetes</taxon>
        <taxon>Agaricomycetidae</taxon>
        <taxon>Agaricales</taxon>
        <taxon>Marasmiineae</taxon>
        <taxon>Mycenaceae</taxon>
        <taxon>Roridomyces</taxon>
    </lineage>
</organism>
<dbReference type="AlphaFoldDB" id="A0AAD7FHD7"/>
<gene>
    <name evidence="1" type="ORF">FB45DRAFT_929915</name>
</gene>
<dbReference type="Gene3D" id="1.20.930.20">
    <property type="entry name" value="Adaptor protein Cbl, N-terminal domain"/>
    <property type="match status" value="1"/>
</dbReference>
<protein>
    <submittedName>
        <fullName evidence="1">Uncharacterized protein</fullName>
    </submittedName>
</protein>
<evidence type="ECO:0000313" key="1">
    <source>
        <dbReference type="EMBL" id="KAJ7620301.1"/>
    </source>
</evidence>